<dbReference type="RefSeq" id="XP_033649049.1">
    <property type="nucleotide sequence ID" value="XM_033799405.1"/>
</dbReference>
<gene>
    <name evidence="13" type="ORF">EI97DRAFT_437762</name>
</gene>
<protein>
    <recommendedName>
        <fullName evidence="12">CFEM domain-containing protein</fullName>
    </recommendedName>
</protein>
<evidence type="ECO:0000256" key="1">
    <source>
        <dbReference type="ARBA" id="ARBA00004589"/>
    </source>
</evidence>
<dbReference type="GO" id="GO:0005576">
    <property type="term" value="C:extracellular region"/>
    <property type="evidence" value="ECO:0007669"/>
    <property type="project" value="UniProtKB-SubCell"/>
</dbReference>
<evidence type="ECO:0000259" key="12">
    <source>
        <dbReference type="PROSITE" id="PS52012"/>
    </source>
</evidence>
<evidence type="ECO:0000256" key="7">
    <source>
        <dbReference type="ARBA" id="ARBA00023157"/>
    </source>
</evidence>
<dbReference type="GO" id="GO:0098552">
    <property type="term" value="C:side of membrane"/>
    <property type="evidence" value="ECO:0007669"/>
    <property type="project" value="UniProtKB-KW"/>
</dbReference>
<feature type="transmembrane region" description="Helical" evidence="11">
    <location>
        <begin position="124"/>
        <end position="147"/>
    </location>
</feature>
<keyword evidence="4" id="KW-0964">Secreted</keyword>
<feature type="compositionally biased region" description="Polar residues" evidence="10">
    <location>
        <begin position="161"/>
        <end position="171"/>
    </location>
</feature>
<dbReference type="EMBL" id="ML986539">
    <property type="protein sequence ID" value="KAF2271510.1"/>
    <property type="molecule type" value="Genomic_DNA"/>
</dbReference>
<evidence type="ECO:0000256" key="6">
    <source>
        <dbReference type="ARBA" id="ARBA00022729"/>
    </source>
</evidence>
<keyword evidence="6" id="KW-0732">Signal</keyword>
<keyword evidence="11" id="KW-0812">Transmembrane</keyword>
<evidence type="ECO:0000313" key="14">
    <source>
        <dbReference type="Proteomes" id="UP000800097"/>
    </source>
</evidence>
<sequence length="262" mass="27707">MALPTTTQCAETPSGTACIPPCGYKCLDAYIIRNSTPCAAREYGCMCGRSDAYKNAACCMTPACPLPSEQSLSLNFLEAFCSTFNHSASYPITVECKDWTAPPVPSEPSNTSPAHTATPVNGKAIGGGVGGGVGGLLALTLGGYLIWRRRTKKKDIADPSTAPTEAGNGTRSDGYVKPELDGREQVLERHELSPQERDMSAHEIAGRERNPQAAAPNIGYQHQMGGIYPWEPVGELSGTPGVSELAVTHTSQTSELPGHGQR</sequence>
<evidence type="ECO:0000256" key="3">
    <source>
        <dbReference type="ARBA" id="ARBA00010031"/>
    </source>
</evidence>
<feature type="domain" description="CFEM" evidence="12">
    <location>
        <begin position="1"/>
        <end position="117"/>
    </location>
</feature>
<keyword evidence="8" id="KW-0449">Lipoprotein</keyword>
<keyword evidence="11" id="KW-0472">Membrane</keyword>
<reference evidence="13" key="1">
    <citation type="journal article" date="2020" name="Stud. Mycol.">
        <title>101 Dothideomycetes genomes: a test case for predicting lifestyles and emergence of pathogens.</title>
        <authorList>
            <person name="Haridas S."/>
            <person name="Albert R."/>
            <person name="Binder M."/>
            <person name="Bloem J."/>
            <person name="Labutti K."/>
            <person name="Salamov A."/>
            <person name="Andreopoulos B."/>
            <person name="Baker S."/>
            <person name="Barry K."/>
            <person name="Bills G."/>
            <person name="Bluhm B."/>
            <person name="Cannon C."/>
            <person name="Castanera R."/>
            <person name="Culley D."/>
            <person name="Daum C."/>
            <person name="Ezra D."/>
            <person name="Gonzalez J."/>
            <person name="Henrissat B."/>
            <person name="Kuo A."/>
            <person name="Liang C."/>
            <person name="Lipzen A."/>
            <person name="Lutzoni F."/>
            <person name="Magnuson J."/>
            <person name="Mondo S."/>
            <person name="Nolan M."/>
            <person name="Ohm R."/>
            <person name="Pangilinan J."/>
            <person name="Park H.-J."/>
            <person name="Ramirez L."/>
            <person name="Alfaro M."/>
            <person name="Sun H."/>
            <person name="Tritt A."/>
            <person name="Yoshinaga Y."/>
            <person name="Zwiers L.-H."/>
            <person name="Turgeon B."/>
            <person name="Goodwin S."/>
            <person name="Spatafora J."/>
            <person name="Crous P."/>
            <person name="Grigoriev I."/>
        </authorList>
    </citation>
    <scope>NUCLEOTIDE SEQUENCE</scope>
    <source>
        <strain evidence="13">CBS 379.55</strain>
    </source>
</reference>
<evidence type="ECO:0000256" key="9">
    <source>
        <dbReference type="PROSITE-ProRule" id="PRU01356"/>
    </source>
</evidence>
<evidence type="ECO:0000256" key="11">
    <source>
        <dbReference type="SAM" id="Phobius"/>
    </source>
</evidence>
<accession>A0A6A6J4K4</accession>
<dbReference type="Pfam" id="PF05730">
    <property type="entry name" value="CFEM"/>
    <property type="match status" value="1"/>
</dbReference>
<evidence type="ECO:0000256" key="10">
    <source>
        <dbReference type="SAM" id="MobiDB-lite"/>
    </source>
</evidence>
<comment type="subcellular location">
    <subcellularLocation>
        <location evidence="1">Membrane</location>
        <topology evidence="1">Lipid-anchor</topology>
        <topology evidence="1">GPI-anchor</topology>
    </subcellularLocation>
    <subcellularLocation>
        <location evidence="2">Secreted</location>
    </subcellularLocation>
</comment>
<feature type="region of interest" description="Disordered" evidence="10">
    <location>
        <begin position="156"/>
        <end position="179"/>
    </location>
</feature>
<dbReference type="PROSITE" id="PS52012">
    <property type="entry name" value="CFEM"/>
    <property type="match status" value="1"/>
</dbReference>
<comment type="similarity">
    <text evidence="3">Belongs to the RBT5 family.</text>
</comment>
<dbReference type="AlphaFoldDB" id="A0A6A6J4K4"/>
<comment type="caution">
    <text evidence="9">Lacks conserved residue(s) required for the propagation of feature annotation.</text>
</comment>
<organism evidence="13 14">
    <name type="scientific">Westerdykella ornata</name>
    <dbReference type="NCBI Taxonomy" id="318751"/>
    <lineage>
        <taxon>Eukaryota</taxon>
        <taxon>Fungi</taxon>
        <taxon>Dikarya</taxon>
        <taxon>Ascomycota</taxon>
        <taxon>Pezizomycotina</taxon>
        <taxon>Dothideomycetes</taxon>
        <taxon>Pleosporomycetidae</taxon>
        <taxon>Pleosporales</taxon>
        <taxon>Sporormiaceae</taxon>
        <taxon>Westerdykella</taxon>
    </lineage>
</organism>
<dbReference type="Proteomes" id="UP000800097">
    <property type="component" value="Unassembled WGS sequence"/>
</dbReference>
<keyword evidence="5" id="KW-0336">GPI-anchor</keyword>
<dbReference type="InterPro" id="IPR008427">
    <property type="entry name" value="Extracellular_membr_CFEM_dom"/>
</dbReference>
<proteinExistence type="inferred from homology"/>
<evidence type="ECO:0000256" key="2">
    <source>
        <dbReference type="ARBA" id="ARBA00004613"/>
    </source>
</evidence>
<evidence type="ECO:0000256" key="5">
    <source>
        <dbReference type="ARBA" id="ARBA00022622"/>
    </source>
</evidence>
<evidence type="ECO:0000256" key="8">
    <source>
        <dbReference type="ARBA" id="ARBA00023288"/>
    </source>
</evidence>
<name>A0A6A6J4K4_WESOR</name>
<keyword evidence="7 9" id="KW-1015">Disulfide bond</keyword>
<dbReference type="GeneID" id="54552580"/>
<keyword evidence="11" id="KW-1133">Transmembrane helix</keyword>
<evidence type="ECO:0000313" key="13">
    <source>
        <dbReference type="EMBL" id="KAF2271510.1"/>
    </source>
</evidence>
<keyword evidence="14" id="KW-1185">Reference proteome</keyword>
<feature type="disulfide bond" evidence="9">
    <location>
        <begin position="38"/>
        <end position="45"/>
    </location>
</feature>
<feature type="region of interest" description="Disordered" evidence="10">
    <location>
        <begin position="231"/>
        <end position="262"/>
    </location>
</feature>
<keyword evidence="5" id="KW-0325">Glycoprotein</keyword>
<evidence type="ECO:0000256" key="4">
    <source>
        <dbReference type="ARBA" id="ARBA00022525"/>
    </source>
</evidence>